<keyword evidence="4" id="KW-0479">Metal-binding</keyword>
<dbReference type="OMA" id="GCMEEET"/>
<dbReference type="Pfam" id="PF04570">
    <property type="entry name" value="zf-FLZ"/>
    <property type="match status" value="1"/>
</dbReference>
<evidence type="ECO:0000313" key="9">
    <source>
        <dbReference type="Proteomes" id="UP000030748"/>
    </source>
</evidence>
<evidence type="ECO:0000256" key="3">
    <source>
        <dbReference type="ARBA" id="ARBA00022490"/>
    </source>
</evidence>
<protein>
    <recommendedName>
        <fullName evidence="7">FLZ-type domain-containing protein</fullName>
    </recommendedName>
</protein>
<comment type="similarity">
    <text evidence="2">Belongs to the FLZ family.</text>
</comment>
<keyword evidence="5" id="KW-0863">Zinc-finger</keyword>
<dbReference type="GO" id="GO:0008270">
    <property type="term" value="F:zinc ion binding"/>
    <property type="evidence" value="ECO:0007669"/>
    <property type="project" value="UniProtKB-KW"/>
</dbReference>
<evidence type="ECO:0000256" key="4">
    <source>
        <dbReference type="ARBA" id="ARBA00022723"/>
    </source>
</evidence>
<dbReference type="EMBL" id="KI632147">
    <property type="protein sequence ID" value="EYU24010.1"/>
    <property type="molecule type" value="Genomic_DNA"/>
</dbReference>
<organism evidence="8 9">
    <name type="scientific">Erythranthe guttata</name>
    <name type="common">Yellow monkey flower</name>
    <name type="synonym">Mimulus guttatus</name>
    <dbReference type="NCBI Taxonomy" id="4155"/>
    <lineage>
        <taxon>Eukaryota</taxon>
        <taxon>Viridiplantae</taxon>
        <taxon>Streptophyta</taxon>
        <taxon>Embryophyta</taxon>
        <taxon>Tracheophyta</taxon>
        <taxon>Spermatophyta</taxon>
        <taxon>Magnoliopsida</taxon>
        <taxon>eudicotyledons</taxon>
        <taxon>Gunneridae</taxon>
        <taxon>Pentapetalae</taxon>
        <taxon>asterids</taxon>
        <taxon>lamiids</taxon>
        <taxon>Lamiales</taxon>
        <taxon>Phrymaceae</taxon>
        <taxon>Erythranthe</taxon>
    </lineage>
</organism>
<dbReference type="AlphaFoldDB" id="A0A022QBZ1"/>
<dbReference type="InterPro" id="IPR007650">
    <property type="entry name" value="Zf-FLZ_dom"/>
</dbReference>
<evidence type="ECO:0000256" key="6">
    <source>
        <dbReference type="PROSITE-ProRule" id="PRU01131"/>
    </source>
</evidence>
<keyword evidence="9" id="KW-1185">Reference proteome</keyword>
<dbReference type="STRING" id="4155.A0A022QBZ1"/>
<evidence type="ECO:0000259" key="7">
    <source>
        <dbReference type="PROSITE" id="PS51795"/>
    </source>
</evidence>
<evidence type="ECO:0000256" key="1">
    <source>
        <dbReference type="ARBA" id="ARBA00004496"/>
    </source>
</evidence>
<dbReference type="PROSITE" id="PS51795">
    <property type="entry name" value="ZF_FLZ"/>
    <property type="match status" value="1"/>
</dbReference>
<feature type="domain" description="FLZ-type" evidence="7">
    <location>
        <begin position="81"/>
        <end position="125"/>
    </location>
</feature>
<feature type="zinc finger region" description="FLZ-type" evidence="6">
    <location>
        <begin position="81"/>
        <end position="125"/>
    </location>
</feature>
<keyword evidence="3" id="KW-0963">Cytoplasm</keyword>
<evidence type="ECO:0000256" key="2">
    <source>
        <dbReference type="ARBA" id="ARBA00009374"/>
    </source>
</evidence>
<dbReference type="GO" id="GO:0005737">
    <property type="term" value="C:cytoplasm"/>
    <property type="evidence" value="ECO:0007669"/>
    <property type="project" value="UniProtKB-SubCell"/>
</dbReference>
<accession>A0A022QBZ1</accession>
<name>A0A022QBZ1_ERYGU</name>
<dbReference type="KEGG" id="egt:105972908"/>
<evidence type="ECO:0000256" key="5">
    <source>
        <dbReference type="ARBA" id="ARBA00022771"/>
    </source>
</evidence>
<dbReference type="eggNOG" id="ENOG502RZVC">
    <property type="taxonomic scope" value="Eukaryota"/>
</dbReference>
<comment type="subcellular location">
    <subcellularLocation>
        <location evidence="1">Cytoplasm</location>
    </subcellularLocation>
</comment>
<evidence type="ECO:0000313" key="8">
    <source>
        <dbReference type="EMBL" id="EYU24010.1"/>
    </source>
</evidence>
<dbReference type="OrthoDB" id="1925036at2759"/>
<gene>
    <name evidence="8" type="ORF">MIMGU_mgv1a015307mg</name>
</gene>
<reference evidence="8 9" key="1">
    <citation type="journal article" date="2013" name="Proc. Natl. Acad. Sci. U.S.A.">
        <title>Fine-scale variation in meiotic recombination in Mimulus inferred from population shotgun sequencing.</title>
        <authorList>
            <person name="Hellsten U."/>
            <person name="Wright K.M."/>
            <person name="Jenkins J."/>
            <person name="Shu S."/>
            <person name="Yuan Y."/>
            <person name="Wessler S.R."/>
            <person name="Schmutz J."/>
            <person name="Willis J.H."/>
            <person name="Rokhsar D.S."/>
        </authorList>
    </citation>
    <scope>NUCLEOTIDE SEQUENCE [LARGE SCALE GENOMIC DNA]</scope>
    <source>
        <strain evidence="9">cv. DUN x IM62</strain>
    </source>
</reference>
<dbReference type="Proteomes" id="UP000030748">
    <property type="component" value="Unassembled WGS sequence"/>
</dbReference>
<proteinExistence type="inferred from homology"/>
<sequence length="161" mass="17292">MLGKRGSSSFRRTTSMKEINFDVGCMEEETAAAAAPPLQPPLTVIGGGGEFNGCDYNYMLSPRYFGNTSPVFSAGGVGTADFLRSCGLCNRRLAPRRDIYMYRGDTAFCSLECREQQIKQDERKERRAAAAAAVAEKGEIHRPELAAATAAAAKAKTVVAA</sequence>
<dbReference type="PANTHER" id="PTHR33059">
    <property type="entry name" value="FCS-LIKE ZINC FINGER 5"/>
    <property type="match status" value="1"/>
</dbReference>
<keyword evidence="5" id="KW-0862">Zinc</keyword>
<dbReference type="PANTHER" id="PTHR33059:SF76">
    <property type="entry name" value="FCS-LIKE ZINC FINGER 7"/>
    <property type="match status" value="1"/>
</dbReference>
<dbReference type="PhylomeDB" id="A0A022QBZ1"/>